<dbReference type="EMBL" id="CADCTC010000240">
    <property type="protein sequence ID" value="CAA9289249.1"/>
    <property type="molecule type" value="Genomic_DNA"/>
</dbReference>
<accession>A0A6J4JW79</accession>
<evidence type="ECO:0000256" key="1">
    <source>
        <dbReference type="SAM" id="SignalP"/>
    </source>
</evidence>
<reference evidence="2" key="1">
    <citation type="submission" date="2020-02" db="EMBL/GenBank/DDBJ databases">
        <authorList>
            <person name="Meier V. D."/>
        </authorList>
    </citation>
    <scope>NUCLEOTIDE SEQUENCE</scope>
    <source>
        <strain evidence="2">AVDCRST_MAG77</strain>
    </source>
</reference>
<sequence length="61" mass="6128">MTNLIAPRNFVRVALLAFSLITLAGGAAAAANPAEAARAECSTSGGVTVCMGEVVIINRVP</sequence>
<protein>
    <submittedName>
        <fullName evidence="2">Uncharacterized protein</fullName>
    </submittedName>
</protein>
<evidence type="ECO:0000313" key="2">
    <source>
        <dbReference type="EMBL" id="CAA9289249.1"/>
    </source>
</evidence>
<dbReference type="AlphaFoldDB" id="A0A6J4JW79"/>
<gene>
    <name evidence="2" type="ORF">AVDCRST_MAG77-4518</name>
</gene>
<organism evidence="2">
    <name type="scientific">uncultured Chloroflexota bacterium</name>
    <dbReference type="NCBI Taxonomy" id="166587"/>
    <lineage>
        <taxon>Bacteria</taxon>
        <taxon>Bacillati</taxon>
        <taxon>Chloroflexota</taxon>
        <taxon>environmental samples</taxon>
    </lineage>
</organism>
<name>A0A6J4JW79_9CHLR</name>
<feature type="signal peptide" evidence="1">
    <location>
        <begin position="1"/>
        <end position="29"/>
    </location>
</feature>
<proteinExistence type="predicted"/>
<feature type="chain" id="PRO_5026976765" evidence="1">
    <location>
        <begin position="30"/>
        <end position="61"/>
    </location>
</feature>
<keyword evidence="1" id="KW-0732">Signal</keyword>